<dbReference type="CDD" id="cd08963">
    <property type="entry name" value="L-asparaginase_I"/>
    <property type="match status" value="1"/>
</dbReference>
<dbReference type="InterPro" id="IPR036152">
    <property type="entry name" value="Asp/glu_Ase-like_sf"/>
</dbReference>
<dbReference type="EMBL" id="CP037423">
    <property type="protein sequence ID" value="QDV40676.1"/>
    <property type="molecule type" value="Genomic_DNA"/>
</dbReference>
<dbReference type="OrthoDB" id="9788068at2"/>
<dbReference type="InterPro" id="IPR027474">
    <property type="entry name" value="L-asparaginase_N"/>
</dbReference>
<dbReference type="SMART" id="SM00870">
    <property type="entry name" value="Asparaginase"/>
    <property type="match status" value="1"/>
</dbReference>
<dbReference type="InterPro" id="IPR006034">
    <property type="entry name" value="Asparaginase/glutaminase-like"/>
</dbReference>
<keyword evidence="8" id="KW-0378">Hydrolase</keyword>
<feature type="binding site" evidence="3">
    <location>
        <position position="83"/>
    </location>
    <ligand>
        <name>substrate</name>
    </ligand>
</feature>
<evidence type="ECO:0000256" key="4">
    <source>
        <dbReference type="PROSITE-ProRule" id="PRU10099"/>
    </source>
</evidence>
<evidence type="ECO:0000256" key="2">
    <source>
        <dbReference type="PIRSR" id="PIRSR001220-1"/>
    </source>
</evidence>
<dbReference type="SFLD" id="SFLDS00057">
    <property type="entry name" value="Glutaminase/Asparaginase"/>
    <property type="match status" value="1"/>
</dbReference>
<dbReference type="KEGG" id="snep:Enr13x_05100"/>
<dbReference type="InterPro" id="IPR041725">
    <property type="entry name" value="L-asparaginase_I"/>
</dbReference>
<protein>
    <submittedName>
        <fullName evidence="8">L-asparaginase 1</fullName>
        <ecNumber evidence="8">3.5.1.1</ecNumber>
    </submittedName>
</protein>
<dbReference type="InterPro" id="IPR027473">
    <property type="entry name" value="L-asparaginase_C"/>
</dbReference>
<feature type="binding site" evidence="3">
    <location>
        <begin position="114"/>
        <end position="115"/>
    </location>
    <ligand>
        <name>substrate</name>
    </ligand>
</feature>
<dbReference type="PROSITE" id="PS00917">
    <property type="entry name" value="ASN_GLN_ASE_2"/>
    <property type="match status" value="1"/>
</dbReference>
<dbReference type="InterPro" id="IPR027475">
    <property type="entry name" value="Asparaginase/glutaminase_AS2"/>
</dbReference>
<dbReference type="Pfam" id="PF00710">
    <property type="entry name" value="Asparaginase"/>
    <property type="match status" value="1"/>
</dbReference>
<evidence type="ECO:0000256" key="1">
    <source>
        <dbReference type="ARBA" id="ARBA00010518"/>
    </source>
</evidence>
<dbReference type="InterPro" id="IPR020827">
    <property type="entry name" value="Asparaginase/glutaminase_AS1"/>
</dbReference>
<dbReference type="InterPro" id="IPR037152">
    <property type="entry name" value="L-asparaginase_N_sf"/>
</dbReference>
<dbReference type="PIRSF" id="PIRSF500176">
    <property type="entry name" value="L_ASNase"/>
    <property type="match status" value="1"/>
</dbReference>
<dbReference type="PANTHER" id="PTHR11707">
    <property type="entry name" value="L-ASPARAGINASE"/>
    <property type="match status" value="1"/>
</dbReference>
<evidence type="ECO:0000259" key="6">
    <source>
        <dbReference type="Pfam" id="PF00710"/>
    </source>
</evidence>
<dbReference type="PIRSF" id="PIRSF001220">
    <property type="entry name" value="L-ASNase_gatD"/>
    <property type="match status" value="1"/>
</dbReference>
<dbReference type="GO" id="GO:0006520">
    <property type="term" value="P:amino acid metabolic process"/>
    <property type="evidence" value="ECO:0007669"/>
    <property type="project" value="InterPro"/>
</dbReference>
<dbReference type="PANTHER" id="PTHR11707:SF28">
    <property type="entry name" value="60 KDA LYSOPHOSPHOLIPASE"/>
    <property type="match status" value="1"/>
</dbReference>
<gene>
    <name evidence="8" type="primary">ansA_1</name>
    <name evidence="8" type="ORF">Enr13x_05100</name>
</gene>
<feature type="active site" evidence="5">
    <location>
        <position position="114"/>
    </location>
</feature>
<feature type="domain" description="Asparaginase/glutaminase C-terminal" evidence="7">
    <location>
        <begin position="241"/>
        <end position="355"/>
    </location>
</feature>
<evidence type="ECO:0000313" key="8">
    <source>
        <dbReference type="EMBL" id="QDV40676.1"/>
    </source>
</evidence>
<keyword evidence="9" id="KW-1185">Reference proteome</keyword>
<dbReference type="EC" id="3.5.1.1" evidence="8"/>
<dbReference type="AlphaFoldDB" id="A0A518HIJ3"/>
<organism evidence="8 9">
    <name type="scientific">Stieleria neptunia</name>
    <dbReference type="NCBI Taxonomy" id="2527979"/>
    <lineage>
        <taxon>Bacteria</taxon>
        <taxon>Pseudomonadati</taxon>
        <taxon>Planctomycetota</taxon>
        <taxon>Planctomycetia</taxon>
        <taxon>Pirellulales</taxon>
        <taxon>Pirellulaceae</taxon>
        <taxon>Stieleria</taxon>
    </lineage>
</organism>
<dbReference type="GO" id="GO:0004067">
    <property type="term" value="F:asparaginase activity"/>
    <property type="evidence" value="ECO:0007669"/>
    <property type="project" value="UniProtKB-UniRule"/>
</dbReference>
<dbReference type="PRINTS" id="PR00139">
    <property type="entry name" value="ASNGLNASE"/>
</dbReference>
<dbReference type="Pfam" id="PF17763">
    <property type="entry name" value="Asparaginase_C"/>
    <property type="match status" value="1"/>
</dbReference>
<feature type="active site" description="O-isoaspartyl threonine intermediate" evidence="2">
    <location>
        <position position="32"/>
    </location>
</feature>
<proteinExistence type="inferred from homology"/>
<reference evidence="8 9" key="1">
    <citation type="submission" date="2019-03" db="EMBL/GenBank/DDBJ databases">
        <title>Deep-cultivation of Planctomycetes and their phenomic and genomic characterization uncovers novel biology.</title>
        <authorList>
            <person name="Wiegand S."/>
            <person name="Jogler M."/>
            <person name="Boedeker C."/>
            <person name="Pinto D."/>
            <person name="Vollmers J."/>
            <person name="Rivas-Marin E."/>
            <person name="Kohn T."/>
            <person name="Peeters S.H."/>
            <person name="Heuer A."/>
            <person name="Rast P."/>
            <person name="Oberbeckmann S."/>
            <person name="Bunk B."/>
            <person name="Jeske O."/>
            <person name="Meyerdierks A."/>
            <person name="Storesund J.E."/>
            <person name="Kallscheuer N."/>
            <person name="Luecker S."/>
            <person name="Lage O.M."/>
            <person name="Pohl T."/>
            <person name="Merkel B.J."/>
            <person name="Hornburger P."/>
            <person name="Mueller R.-W."/>
            <person name="Bruemmer F."/>
            <person name="Labrenz M."/>
            <person name="Spormann A.M."/>
            <person name="Op den Camp H."/>
            <person name="Overmann J."/>
            <person name="Amann R."/>
            <person name="Jetten M.S.M."/>
            <person name="Mascher T."/>
            <person name="Medema M.H."/>
            <person name="Devos D.P."/>
            <person name="Kaster A.-K."/>
            <person name="Ovreas L."/>
            <person name="Rohde M."/>
            <person name="Galperin M.Y."/>
            <person name="Jogler C."/>
        </authorList>
    </citation>
    <scope>NUCLEOTIDE SEQUENCE [LARGE SCALE GENOMIC DNA]</scope>
    <source>
        <strain evidence="8 9">Enr13</strain>
    </source>
</reference>
<evidence type="ECO:0000259" key="7">
    <source>
        <dbReference type="Pfam" id="PF17763"/>
    </source>
</evidence>
<evidence type="ECO:0000256" key="3">
    <source>
        <dbReference type="PIRSR" id="PIRSR001220-2"/>
    </source>
</evidence>
<comment type="similarity">
    <text evidence="1">Belongs to the asparaginase 1 family.</text>
</comment>
<dbReference type="Gene3D" id="3.40.50.40">
    <property type="match status" value="1"/>
</dbReference>
<evidence type="ECO:0000313" key="9">
    <source>
        <dbReference type="Proteomes" id="UP000319004"/>
    </source>
</evidence>
<dbReference type="RefSeq" id="WP_145384508.1">
    <property type="nucleotide sequence ID" value="NZ_CP037423.1"/>
</dbReference>
<dbReference type="Gene3D" id="3.40.50.1170">
    <property type="entry name" value="L-asparaginase, N-terminal domain"/>
    <property type="match status" value="1"/>
</dbReference>
<dbReference type="PROSITE" id="PS51732">
    <property type="entry name" value="ASN_GLN_ASE_3"/>
    <property type="match status" value="1"/>
</dbReference>
<feature type="active site" evidence="4">
    <location>
        <position position="32"/>
    </location>
</feature>
<dbReference type="Proteomes" id="UP000319004">
    <property type="component" value="Chromosome"/>
</dbReference>
<evidence type="ECO:0000256" key="5">
    <source>
        <dbReference type="PROSITE-ProRule" id="PRU10100"/>
    </source>
</evidence>
<sequence>MNTKTNFHQCTTHDAPGGIAKARVLVIYTGGTIGAVPKDAGDPHSPLVIASWERLSEAIPKLDQLRERGIKIDAHAFVDPIDSTNIRLECWTALVDLIAENIEEYDGFVVVHGTDTMVYTASALSFMLKGLPKPVILTGAQVPVIGRVVEDGTRNLLASICLATKDIPEVCIFFDKRLYRGNRTIKSNASGLGGFSSPNYPPLAEIRDSDWSEDSIWINKNAVVKTPTRAFLPQTKLDATVVPIRLFPGISGDLLKNILHLQGLDGAVLEAYGTGNAPTDPDFLDPIGELEDKIAILDVSQCEEGEVRLGQYETGAGLLSRGVLSGADITAEAALCKLLVVLSDKNVKREEAKRMIEQNLAGEQSQSVLRIRLEKTTDAAQDRLDLLSAPNQPRHWDTRKISHVTLTLFGISTNADDASEVGSQIELHVNLEAGRSPKQNSSSYAGTFMKNIMQSPAFASFDLTDVASSVAPGAPPRVSLFAADIHTIKVEKALLMLFLRDASE</sequence>
<dbReference type="PROSITE" id="PS00144">
    <property type="entry name" value="ASN_GLN_ASE_1"/>
    <property type="match status" value="1"/>
</dbReference>
<name>A0A518HIJ3_9BACT</name>
<accession>A0A518HIJ3</accession>
<dbReference type="InterPro" id="IPR040919">
    <property type="entry name" value="Asparaginase_C"/>
</dbReference>
<feature type="domain" description="L-asparaginase N-terminal" evidence="6">
    <location>
        <begin position="23"/>
        <end position="209"/>
    </location>
</feature>
<dbReference type="SUPFAM" id="SSF53774">
    <property type="entry name" value="Glutaminase/Asparaginase"/>
    <property type="match status" value="1"/>
</dbReference>